<dbReference type="AlphaFoldDB" id="X0ZUI7"/>
<gene>
    <name evidence="1" type="ORF">S01H4_17729</name>
</gene>
<reference evidence="1" key="1">
    <citation type="journal article" date="2014" name="Front. Microbiol.">
        <title>High frequency of phylogenetically diverse reductive dehalogenase-homologous genes in deep subseafloor sedimentary metagenomes.</title>
        <authorList>
            <person name="Kawai M."/>
            <person name="Futagami T."/>
            <person name="Toyoda A."/>
            <person name="Takaki Y."/>
            <person name="Nishi S."/>
            <person name="Hori S."/>
            <person name="Arai W."/>
            <person name="Tsubouchi T."/>
            <person name="Morono Y."/>
            <person name="Uchiyama I."/>
            <person name="Ito T."/>
            <person name="Fujiyama A."/>
            <person name="Inagaki F."/>
            <person name="Takami H."/>
        </authorList>
    </citation>
    <scope>NUCLEOTIDE SEQUENCE</scope>
    <source>
        <strain evidence="1">Expedition CK06-06</strain>
    </source>
</reference>
<organism evidence="1">
    <name type="scientific">marine sediment metagenome</name>
    <dbReference type="NCBI Taxonomy" id="412755"/>
    <lineage>
        <taxon>unclassified sequences</taxon>
        <taxon>metagenomes</taxon>
        <taxon>ecological metagenomes</taxon>
    </lineage>
</organism>
<name>X0ZUI7_9ZZZZ</name>
<proteinExistence type="predicted"/>
<dbReference type="EMBL" id="BART01007822">
    <property type="protein sequence ID" value="GAG64148.1"/>
    <property type="molecule type" value="Genomic_DNA"/>
</dbReference>
<protein>
    <submittedName>
        <fullName evidence="1">Uncharacterized protein</fullName>
    </submittedName>
</protein>
<evidence type="ECO:0000313" key="1">
    <source>
        <dbReference type="EMBL" id="GAG64148.1"/>
    </source>
</evidence>
<comment type="caution">
    <text evidence="1">The sequence shown here is derived from an EMBL/GenBank/DDBJ whole genome shotgun (WGS) entry which is preliminary data.</text>
</comment>
<sequence length="122" mass="14164">MRGINSKAVYTRKGKYYLYGRKVLRTIPSRKQINPEKKALEMSKIEVSQSLKDSFREYKKIAFQVLTQQNIDIGEDEIDLKSYARYIFKEGNSKGKGEFIRGLGIPLYLHDKKIFLDPAKAN</sequence>
<accession>X0ZUI7</accession>